<sequence length="501" mass="58060">MNEVESLRAKLKNLYKITDPLQKNRIKKATSSFKNMVEIYFNHHVKFPETSKFRNFIYDNHKELMSKNRHIMFKAYRGAAKTTLISRFFVLYEMAVLNKKRNTVIVSSTIDLSKKTLEFIKDELENNTLFINDFGICKGAKWTDEEIVFYANKKAFKISVYGSGKKIRGENWRGFRPDLIICDDLENDENVKTKSQRDKLYDWFEKAIMKLPARDNESYNLITIGTTLHYDCLLNRLEKRADFKSFTFPLVLEFPPNLEEFNLSEFILDDSSLNKTKFMLEYKASKGAFLSEYQQLPLSSDELSFSSYQTFDEMPLCDAYYIGIDPSLGKSKGDYFSVAILGFLGGRFYAKVKMTKLRPELMAERIISEAAAILRLNRPLKIAIETVAFQEFFKDYLEKRASELGIYLPIISLKNSVAKELRIDSLTPPINNGVILINKSSTTFIDELDTYPKSAHDDGLDSLEFAWRIARTPNFDYEKANKFIATQNKKKSFLKTIFGIN</sequence>
<dbReference type="NCBIfam" id="TIGR01630">
    <property type="entry name" value="psiM2_ORF9"/>
    <property type="match status" value="1"/>
</dbReference>
<keyword evidence="1" id="KW-0131">Cell cycle</keyword>
<protein>
    <submittedName>
        <fullName evidence="1">Cell division protein FtsH</fullName>
    </submittedName>
</protein>
<dbReference type="Gene3D" id="3.40.50.300">
    <property type="entry name" value="P-loop containing nucleotide triphosphate hydrolases"/>
    <property type="match status" value="1"/>
</dbReference>
<keyword evidence="1" id="KW-0132">Cell division</keyword>
<gene>
    <name evidence="1" type="ORF">CYJ41_07920</name>
</gene>
<accession>A0A2I1N8E7</accession>
<dbReference type="InterPro" id="IPR006517">
    <property type="entry name" value="Phage_terminase_lsu-like_C"/>
</dbReference>
<dbReference type="RefSeq" id="WP_101637694.1">
    <property type="nucleotide sequence ID" value="NZ_PKHU01000010.1"/>
</dbReference>
<organism evidence="1 2">
    <name type="scientific">Campylobacter ureolyticus</name>
    <dbReference type="NCBI Taxonomy" id="827"/>
    <lineage>
        <taxon>Bacteria</taxon>
        <taxon>Pseudomonadati</taxon>
        <taxon>Campylobacterota</taxon>
        <taxon>Epsilonproteobacteria</taxon>
        <taxon>Campylobacterales</taxon>
        <taxon>Campylobacteraceae</taxon>
        <taxon>Campylobacter</taxon>
    </lineage>
</organism>
<evidence type="ECO:0000313" key="1">
    <source>
        <dbReference type="EMBL" id="PKZ28653.1"/>
    </source>
</evidence>
<dbReference type="InterPro" id="IPR027417">
    <property type="entry name" value="P-loop_NTPase"/>
</dbReference>
<reference evidence="1 2" key="1">
    <citation type="submission" date="2017-12" db="EMBL/GenBank/DDBJ databases">
        <title>Phylogenetic diversity of female urinary microbiome.</title>
        <authorList>
            <person name="Thomas-White K."/>
            <person name="Wolfe A.J."/>
        </authorList>
    </citation>
    <scope>NUCLEOTIDE SEQUENCE [LARGE SCALE GENOMIC DNA]</scope>
    <source>
        <strain evidence="1 2">UMB0112</strain>
    </source>
</reference>
<dbReference type="EMBL" id="PKHU01000010">
    <property type="protein sequence ID" value="PKZ28653.1"/>
    <property type="molecule type" value="Genomic_DNA"/>
</dbReference>
<dbReference type="GO" id="GO:0051301">
    <property type="term" value="P:cell division"/>
    <property type="evidence" value="ECO:0007669"/>
    <property type="project" value="UniProtKB-KW"/>
</dbReference>
<evidence type="ECO:0000313" key="2">
    <source>
        <dbReference type="Proteomes" id="UP000234639"/>
    </source>
</evidence>
<comment type="caution">
    <text evidence="1">The sequence shown here is derived from an EMBL/GenBank/DDBJ whole genome shotgun (WGS) entry which is preliminary data.</text>
</comment>
<dbReference type="AlphaFoldDB" id="A0A2I1N8E7"/>
<proteinExistence type="predicted"/>
<dbReference type="Proteomes" id="UP000234639">
    <property type="component" value="Unassembled WGS sequence"/>
</dbReference>
<dbReference type="Gene3D" id="3.30.420.240">
    <property type="match status" value="1"/>
</dbReference>
<name>A0A2I1N8E7_9BACT</name>